<dbReference type="Proteomes" id="UP001317001">
    <property type="component" value="Chromosome"/>
</dbReference>
<accession>A0ABY5NVZ6</accession>
<organism evidence="2 3">
    <name type="scientific">Paenimyroides aestuarii</name>
    <dbReference type="NCBI Taxonomy" id="2968490"/>
    <lineage>
        <taxon>Bacteria</taxon>
        <taxon>Pseudomonadati</taxon>
        <taxon>Bacteroidota</taxon>
        <taxon>Flavobacteriia</taxon>
        <taxon>Flavobacteriales</taxon>
        <taxon>Flavobacteriaceae</taxon>
        <taxon>Paenimyroides</taxon>
    </lineage>
</organism>
<keyword evidence="1" id="KW-1133">Transmembrane helix</keyword>
<dbReference type="EMBL" id="CP102382">
    <property type="protein sequence ID" value="UUV22725.1"/>
    <property type="molecule type" value="Genomic_DNA"/>
</dbReference>
<keyword evidence="3" id="KW-1185">Reference proteome</keyword>
<feature type="transmembrane region" description="Helical" evidence="1">
    <location>
        <begin position="101"/>
        <end position="122"/>
    </location>
</feature>
<reference evidence="2 3" key="1">
    <citation type="submission" date="2022-08" db="EMBL/GenBank/DDBJ databases">
        <title>Myroides zhujiangensis sp. nov., a novel bacterium isolated from sediment in the Pearl River Estuary.</title>
        <authorList>
            <person name="Cui L."/>
        </authorList>
    </citation>
    <scope>NUCLEOTIDE SEQUENCE [LARGE SCALE GENOMIC DNA]</scope>
    <source>
        <strain evidence="2 3">SCSIO 72103</strain>
    </source>
</reference>
<sequence>MARFLSGNWQQRPEDYKYSSAPDYADEKGLLDGFSFFKILNYDPRKGIRAETGGYSMKCIAILPIKKREIMFYIYTLLIPMVLLLLGFWLTNTKLKKIRGVVNLIFQMIPHFFGYAFFLYFLEVEGFINSPWAFYTIIFYLLPISAIIIILKFYFYKK</sequence>
<keyword evidence="1" id="KW-0812">Transmembrane</keyword>
<dbReference type="RefSeq" id="WP_257500637.1">
    <property type="nucleotide sequence ID" value="NZ_CP102382.1"/>
</dbReference>
<gene>
    <name evidence="2" type="ORF">NPX36_06705</name>
</gene>
<feature type="transmembrane region" description="Helical" evidence="1">
    <location>
        <begin position="70"/>
        <end position="89"/>
    </location>
</feature>
<evidence type="ECO:0000256" key="1">
    <source>
        <dbReference type="SAM" id="Phobius"/>
    </source>
</evidence>
<keyword evidence="1" id="KW-0472">Membrane</keyword>
<name>A0ABY5NVZ6_9FLAO</name>
<protein>
    <submittedName>
        <fullName evidence="2">Uncharacterized protein</fullName>
    </submittedName>
</protein>
<proteinExistence type="predicted"/>
<feature type="transmembrane region" description="Helical" evidence="1">
    <location>
        <begin position="134"/>
        <end position="155"/>
    </location>
</feature>
<evidence type="ECO:0000313" key="3">
    <source>
        <dbReference type="Proteomes" id="UP001317001"/>
    </source>
</evidence>
<evidence type="ECO:0000313" key="2">
    <source>
        <dbReference type="EMBL" id="UUV22725.1"/>
    </source>
</evidence>